<organism evidence="4 5">
    <name type="scientific">Fopius arisanus</name>
    <dbReference type="NCBI Taxonomy" id="64838"/>
    <lineage>
        <taxon>Eukaryota</taxon>
        <taxon>Metazoa</taxon>
        <taxon>Ecdysozoa</taxon>
        <taxon>Arthropoda</taxon>
        <taxon>Hexapoda</taxon>
        <taxon>Insecta</taxon>
        <taxon>Pterygota</taxon>
        <taxon>Neoptera</taxon>
        <taxon>Endopterygota</taxon>
        <taxon>Hymenoptera</taxon>
        <taxon>Apocrita</taxon>
        <taxon>Ichneumonoidea</taxon>
        <taxon>Braconidae</taxon>
        <taxon>Opiinae</taxon>
        <taxon>Fopius</taxon>
    </lineage>
</organism>
<sequence>MENNSQLLPPPNKISKKRDRSQASLSTEPSRPLKKAGEIGEKNADTNYEHSQLRTDSPIPGTIEDISEDVDKQLEPFKIHATETAEVYPINTEQLISFLTREYGSDRAIPIALSFTQDIPALSKMLEKVTKHIQEGRLKKRIKRIIKKLGNQEPEPQTEGLSDPEQNSEAGSCKATSATENLQWMSQTDAAMDKLSPPFAPTDPEITTPGQENESREEHIGYTEFNIALKSRKTKSSPGVDGIDYVILKKIPIKYQLILLDLYNEMFSLGAYPKAWNNQFVLFIPKENGKGVRPITLSSCICKLFETITKNRLDWWVEQQNHLGNTQTAFRKGSSCMNNLANLSLSVSQALSTQKHTIAVFLDVQGAFDNVNSDILIEKMAAINCPYSILKFIRFLTYERKVITSTSGEIRHIHKGVPQGRVLSPLLYSIYVSKITERVPAGVKISQFADDTAVYFSSKNLEECRAETQAAIQAIQQNLLQLGLELAPQKTHMLHFNTHKMKPGQTQIYINDHRILSTASCRFLGITIDYKMTFTPQIEKVEKKTHQALNIIKFLRGTWWGSDPATLLILYKNYVRSCLDYGLGIYYPTCQHQAHRLEKIQYQAIRAIMGYRRSTPTNILLGESKLTTVKERAKYLIKNFLIKVMSNKGLQICSSIEDHTTARISIKKRQNRLLLTSIKEIEPMMDQLQREERISLYSHHLQDLMTEIPIDTETGREIKATSITEKWDESWKNIHNSAYCIFTDGRKVEGGKSTGYACVCPQLNIRLSKSINNRASVYTAECMAINEAMNIAIQHQEKKIHIFSDCLSALQALEQVNLNMRTNEYIHEIRKKYKEFHLNAESDHSLKLHWIPSHVGIAGNEEADKLAKEATGSSEPDIIRVPYTDFGETFKKEAYEATVEIIETAGKDKGKGYFANFYKRNKKPWFSKLRKLKREQIVWINRARANHEKSNGKSEEMGPIPDTYQLHPHQPGPESFDSNGRILETM</sequence>
<dbReference type="SUPFAM" id="SSF56672">
    <property type="entry name" value="DNA/RNA polymerases"/>
    <property type="match status" value="1"/>
</dbReference>
<name>A0A9R1TLQ7_9HYME</name>
<dbReference type="OrthoDB" id="7700353at2759"/>
<feature type="region of interest" description="Disordered" evidence="1">
    <location>
        <begin position="1"/>
        <end position="65"/>
    </location>
</feature>
<dbReference type="GO" id="GO:0004523">
    <property type="term" value="F:RNA-DNA hybrid ribonuclease activity"/>
    <property type="evidence" value="ECO:0007669"/>
    <property type="project" value="InterPro"/>
</dbReference>
<feature type="compositionally biased region" description="Basic and acidic residues" evidence="1">
    <location>
        <begin position="35"/>
        <end position="53"/>
    </location>
</feature>
<dbReference type="PANTHER" id="PTHR33332">
    <property type="entry name" value="REVERSE TRANSCRIPTASE DOMAIN-CONTAINING PROTEIN"/>
    <property type="match status" value="1"/>
</dbReference>
<accession>A0A9R1TLQ7</accession>
<evidence type="ECO:0000313" key="5">
    <source>
        <dbReference type="RefSeq" id="XP_011313084.1"/>
    </source>
</evidence>
<evidence type="ECO:0000259" key="3">
    <source>
        <dbReference type="PROSITE" id="PS50879"/>
    </source>
</evidence>
<dbReference type="CDD" id="cd01650">
    <property type="entry name" value="RT_nLTR_like"/>
    <property type="match status" value="1"/>
</dbReference>
<proteinExistence type="predicted"/>
<dbReference type="RefSeq" id="XP_011313084.1">
    <property type="nucleotide sequence ID" value="XM_011314782.1"/>
</dbReference>
<dbReference type="InterPro" id="IPR036397">
    <property type="entry name" value="RNaseH_sf"/>
</dbReference>
<dbReference type="InterPro" id="IPR043502">
    <property type="entry name" value="DNA/RNA_pol_sf"/>
</dbReference>
<dbReference type="SUPFAM" id="SSF53098">
    <property type="entry name" value="Ribonuclease H-like"/>
    <property type="match status" value="1"/>
</dbReference>
<evidence type="ECO:0000259" key="2">
    <source>
        <dbReference type="PROSITE" id="PS50878"/>
    </source>
</evidence>
<dbReference type="Gene3D" id="3.30.420.10">
    <property type="entry name" value="Ribonuclease H-like superfamily/Ribonuclease H"/>
    <property type="match status" value="1"/>
</dbReference>
<dbReference type="PROSITE" id="PS50878">
    <property type="entry name" value="RT_POL"/>
    <property type="match status" value="1"/>
</dbReference>
<dbReference type="InterPro" id="IPR012337">
    <property type="entry name" value="RNaseH-like_sf"/>
</dbReference>
<feature type="region of interest" description="Disordered" evidence="1">
    <location>
        <begin position="193"/>
        <end position="217"/>
    </location>
</feature>
<protein>
    <submittedName>
        <fullName evidence="5">Uncharacterized protein</fullName>
    </submittedName>
</protein>
<reference evidence="5" key="1">
    <citation type="submission" date="2025-08" db="UniProtKB">
        <authorList>
            <consortium name="RefSeq"/>
        </authorList>
    </citation>
    <scope>IDENTIFICATION</scope>
    <source>
        <strain evidence="5">USDA-PBARC FA_bdor</strain>
        <tissue evidence="5">Whole organism</tissue>
    </source>
</reference>
<dbReference type="Proteomes" id="UP000694866">
    <property type="component" value="Unplaced"/>
</dbReference>
<keyword evidence="4" id="KW-1185">Reference proteome</keyword>
<feature type="compositionally biased region" description="Basic and acidic residues" evidence="1">
    <location>
        <begin position="946"/>
        <end position="956"/>
    </location>
</feature>
<dbReference type="CDD" id="cd09276">
    <property type="entry name" value="Rnase_HI_RT_non_LTR"/>
    <property type="match status" value="1"/>
</dbReference>
<evidence type="ECO:0000256" key="1">
    <source>
        <dbReference type="SAM" id="MobiDB-lite"/>
    </source>
</evidence>
<dbReference type="AlphaFoldDB" id="A0A9R1TLQ7"/>
<dbReference type="GeneID" id="105272590"/>
<feature type="region of interest" description="Disordered" evidence="1">
    <location>
        <begin position="946"/>
        <end position="986"/>
    </location>
</feature>
<dbReference type="KEGG" id="fas:105272590"/>
<dbReference type="GO" id="GO:0003676">
    <property type="term" value="F:nucleic acid binding"/>
    <property type="evidence" value="ECO:0007669"/>
    <property type="project" value="InterPro"/>
</dbReference>
<feature type="compositionally biased region" description="Polar residues" evidence="1">
    <location>
        <begin position="164"/>
        <end position="177"/>
    </location>
</feature>
<dbReference type="GO" id="GO:0042575">
    <property type="term" value="C:DNA polymerase complex"/>
    <property type="evidence" value="ECO:0007669"/>
    <property type="project" value="UniProtKB-ARBA"/>
</dbReference>
<gene>
    <name evidence="5" type="primary">LOC105272590</name>
</gene>
<dbReference type="PROSITE" id="PS50879">
    <property type="entry name" value="RNASE_H_1"/>
    <property type="match status" value="1"/>
</dbReference>
<dbReference type="Pfam" id="PF00078">
    <property type="entry name" value="RVT_1"/>
    <property type="match status" value="1"/>
</dbReference>
<evidence type="ECO:0000313" key="4">
    <source>
        <dbReference type="Proteomes" id="UP000694866"/>
    </source>
</evidence>
<dbReference type="InterPro" id="IPR002156">
    <property type="entry name" value="RNaseH_domain"/>
</dbReference>
<dbReference type="Pfam" id="PF00075">
    <property type="entry name" value="RNase_H"/>
    <property type="match status" value="1"/>
</dbReference>
<feature type="region of interest" description="Disordered" evidence="1">
    <location>
        <begin position="148"/>
        <end position="177"/>
    </location>
</feature>
<dbReference type="InterPro" id="IPR000477">
    <property type="entry name" value="RT_dom"/>
</dbReference>
<dbReference type="GO" id="GO:0071897">
    <property type="term" value="P:DNA biosynthetic process"/>
    <property type="evidence" value="ECO:0007669"/>
    <property type="project" value="UniProtKB-ARBA"/>
</dbReference>
<feature type="domain" description="RNase H type-1" evidence="3">
    <location>
        <begin position="735"/>
        <end position="872"/>
    </location>
</feature>
<feature type="domain" description="Reverse transcriptase" evidence="2">
    <location>
        <begin position="265"/>
        <end position="528"/>
    </location>
</feature>